<dbReference type="PROSITE" id="PS51406">
    <property type="entry name" value="FIBRINOGEN_C_2"/>
    <property type="match status" value="1"/>
</dbReference>
<dbReference type="SUPFAM" id="SSF56496">
    <property type="entry name" value="Fibrinogen C-terminal domain-like"/>
    <property type="match status" value="1"/>
</dbReference>
<feature type="non-terminal residue" evidence="2">
    <location>
        <position position="1"/>
    </location>
</feature>
<name>V4AM55_LOTGI</name>
<dbReference type="Pfam" id="PF00147">
    <property type="entry name" value="Fibrinogen_C"/>
    <property type="match status" value="1"/>
</dbReference>
<dbReference type="KEGG" id="lgi:LOTGIDRAFT_98064"/>
<keyword evidence="3" id="KW-1185">Reference proteome</keyword>
<dbReference type="RefSeq" id="XP_009043819.1">
    <property type="nucleotide sequence ID" value="XM_009045571.1"/>
</dbReference>
<sequence length="127" mass="14584">IVMQHYDPGVVFNMSWEEYKTGFSSTDSDWIGLSSLHYITKSSRFKIFIEMKNPTTNEYLANGYDNFKIDNESTGYRLLSLGNQIRNELDTCLLSDLIGTSFSTFDNDQDQNDTVNCAAVYGIGWWF</sequence>
<evidence type="ECO:0000313" key="2">
    <source>
        <dbReference type="EMBL" id="ESP05274.1"/>
    </source>
</evidence>
<dbReference type="InterPro" id="IPR002181">
    <property type="entry name" value="Fibrinogen_a/b/g_C_dom"/>
</dbReference>
<gene>
    <name evidence="2" type="ORF">LOTGIDRAFT_98064</name>
</gene>
<evidence type="ECO:0000313" key="3">
    <source>
        <dbReference type="Proteomes" id="UP000030746"/>
    </source>
</evidence>
<dbReference type="GeneID" id="20253203"/>
<dbReference type="Proteomes" id="UP000030746">
    <property type="component" value="Unassembled WGS sequence"/>
</dbReference>
<dbReference type="AlphaFoldDB" id="V4AM55"/>
<dbReference type="Gene3D" id="3.90.215.10">
    <property type="entry name" value="Gamma Fibrinogen, chain A, domain 1"/>
    <property type="match status" value="1"/>
</dbReference>
<protein>
    <recommendedName>
        <fullName evidence="1">Fibrinogen C-terminal domain-containing protein</fullName>
    </recommendedName>
</protein>
<dbReference type="GO" id="GO:0005615">
    <property type="term" value="C:extracellular space"/>
    <property type="evidence" value="ECO:0007669"/>
    <property type="project" value="TreeGrafter"/>
</dbReference>
<dbReference type="EMBL" id="KB199650">
    <property type="protein sequence ID" value="ESP05274.1"/>
    <property type="molecule type" value="Genomic_DNA"/>
</dbReference>
<evidence type="ECO:0000259" key="1">
    <source>
        <dbReference type="PROSITE" id="PS51406"/>
    </source>
</evidence>
<dbReference type="PANTHER" id="PTHR19143">
    <property type="entry name" value="FIBRINOGEN/TENASCIN/ANGIOPOEITIN"/>
    <property type="match status" value="1"/>
</dbReference>
<dbReference type="InterPro" id="IPR050373">
    <property type="entry name" value="Fibrinogen_C-term_domain"/>
</dbReference>
<dbReference type="SMART" id="SM00186">
    <property type="entry name" value="FBG"/>
    <property type="match status" value="1"/>
</dbReference>
<dbReference type="InterPro" id="IPR036056">
    <property type="entry name" value="Fibrinogen-like_C"/>
</dbReference>
<dbReference type="OrthoDB" id="6081480at2759"/>
<accession>V4AM55</accession>
<dbReference type="OMA" id="WTIFARR"/>
<dbReference type="CTD" id="20253203"/>
<dbReference type="STRING" id="225164.V4AM55"/>
<dbReference type="HOGENOM" id="CLU_038628_7_4_1"/>
<proteinExistence type="predicted"/>
<reference evidence="2 3" key="1">
    <citation type="journal article" date="2013" name="Nature">
        <title>Insights into bilaterian evolution from three spiralian genomes.</title>
        <authorList>
            <person name="Simakov O."/>
            <person name="Marletaz F."/>
            <person name="Cho S.J."/>
            <person name="Edsinger-Gonzales E."/>
            <person name="Havlak P."/>
            <person name="Hellsten U."/>
            <person name="Kuo D.H."/>
            <person name="Larsson T."/>
            <person name="Lv J."/>
            <person name="Arendt D."/>
            <person name="Savage R."/>
            <person name="Osoegawa K."/>
            <person name="de Jong P."/>
            <person name="Grimwood J."/>
            <person name="Chapman J.A."/>
            <person name="Shapiro H."/>
            <person name="Aerts A."/>
            <person name="Otillar R.P."/>
            <person name="Terry A.Y."/>
            <person name="Boore J.L."/>
            <person name="Grigoriev I.V."/>
            <person name="Lindberg D.R."/>
            <person name="Seaver E.C."/>
            <person name="Weisblat D.A."/>
            <person name="Putnam N.H."/>
            <person name="Rokhsar D.S."/>
        </authorList>
    </citation>
    <scope>NUCLEOTIDE SEQUENCE [LARGE SCALE GENOMIC DNA]</scope>
</reference>
<feature type="non-terminal residue" evidence="2">
    <location>
        <position position="127"/>
    </location>
</feature>
<feature type="domain" description="Fibrinogen C-terminal" evidence="1">
    <location>
        <begin position="1"/>
        <end position="127"/>
    </location>
</feature>
<dbReference type="InterPro" id="IPR014716">
    <property type="entry name" value="Fibrinogen_a/b/g_C_1"/>
</dbReference>
<organism evidence="2 3">
    <name type="scientific">Lottia gigantea</name>
    <name type="common">Giant owl limpet</name>
    <dbReference type="NCBI Taxonomy" id="225164"/>
    <lineage>
        <taxon>Eukaryota</taxon>
        <taxon>Metazoa</taxon>
        <taxon>Spiralia</taxon>
        <taxon>Lophotrochozoa</taxon>
        <taxon>Mollusca</taxon>
        <taxon>Gastropoda</taxon>
        <taxon>Patellogastropoda</taxon>
        <taxon>Lottioidea</taxon>
        <taxon>Lottiidae</taxon>
        <taxon>Lottia</taxon>
    </lineage>
</organism>